<dbReference type="GO" id="GO:0008235">
    <property type="term" value="F:metalloexopeptidase activity"/>
    <property type="evidence" value="ECO:0007669"/>
    <property type="project" value="InterPro"/>
</dbReference>
<sequence>MKREEIIEKATAHLQQLCTVIGERRVGSEANRVASRYAEKVLTGQGWQTRTTLLEVIDWQEEGATVACQGRKFAVFPSPYSLGCSVTGELTAVSSMEQLSATDISDKIVLLHGEIAAQQIAPKKFPFWNPEKHRQLIAMLEQGKPLALLCATSHNAALAGGVYPFPLFEDGDFDIPSVYMKDIEGEKLLVHVGETVELISRARRIPETAYNVTGRNSDQSQGRIVISAHVDTKIGTPGAIDNGTGVTVLLLLAELLKEDSGKQPVELLFLNGEDYYGAPGQVKYMEQHAGEFGDILLNINIDGAGYKEGPTCFSPFGLPEKMQKVLQEIIDKEPEIVEGLPWYQGDHSMFLQQGCPAIAVSSHWFIEHMETQEITHTPKDNLEVVNCERVAEAAMAIAQFVRRLEAI</sequence>
<organism evidence="2 3">
    <name type="scientific">Petrimonas mucosa</name>
    <dbReference type="NCBI Taxonomy" id="1642646"/>
    <lineage>
        <taxon>Bacteria</taxon>
        <taxon>Pseudomonadati</taxon>
        <taxon>Bacteroidota</taxon>
        <taxon>Bacteroidia</taxon>
        <taxon>Bacteroidales</taxon>
        <taxon>Dysgonomonadaceae</taxon>
        <taxon>Petrimonas</taxon>
    </lineage>
</organism>
<dbReference type="GO" id="GO:0006508">
    <property type="term" value="P:proteolysis"/>
    <property type="evidence" value="ECO:0007669"/>
    <property type="project" value="InterPro"/>
</dbReference>
<dbReference type="Proteomes" id="UP000178485">
    <property type="component" value="Chromosome i"/>
</dbReference>
<dbReference type="PANTHER" id="PTHR12147:SF26">
    <property type="entry name" value="PEPTIDASE M28 DOMAIN-CONTAINING PROTEIN"/>
    <property type="match status" value="1"/>
</dbReference>
<dbReference type="Pfam" id="PF04389">
    <property type="entry name" value="Peptidase_M28"/>
    <property type="match status" value="1"/>
</dbReference>
<dbReference type="AlphaFoldDB" id="A0A1G4GAP5"/>
<dbReference type="RefSeq" id="WP_071137834.1">
    <property type="nucleotide sequence ID" value="NZ_DUQN01000082.1"/>
</dbReference>
<proteinExistence type="predicted"/>
<dbReference type="Gene3D" id="3.40.630.10">
    <property type="entry name" value="Zn peptidases"/>
    <property type="match status" value="1"/>
</dbReference>
<name>A0A1G4GAP5_9BACT</name>
<evidence type="ECO:0000313" key="2">
    <source>
        <dbReference type="EMBL" id="SCM59565.1"/>
    </source>
</evidence>
<dbReference type="EMBL" id="LT608328">
    <property type="protein sequence ID" value="SCM59565.1"/>
    <property type="molecule type" value="Genomic_DNA"/>
</dbReference>
<dbReference type="SUPFAM" id="SSF53187">
    <property type="entry name" value="Zn-dependent exopeptidases"/>
    <property type="match status" value="1"/>
</dbReference>
<evidence type="ECO:0000313" key="3">
    <source>
        <dbReference type="Proteomes" id="UP000178485"/>
    </source>
</evidence>
<feature type="domain" description="Peptidase M28" evidence="1">
    <location>
        <begin position="211"/>
        <end position="401"/>
    </location>
</feature>
<dbReference type="InterPro" id="IPR045175">
    <property type="entry name" value="M28_fam"/>
</dbReference>
<dbReference type="InterPro" id="IPR007484">
    <property type="entry name" value="Peptidase_M28"/>
</dbReference>
<evidence type="ECO:0000259" key="1">
    <source>
        <dbReference type="Pfam" id="PF04389"/>
    </source>
</evidence>
<gene>
    <name evidence="2" type="ORF">ING2E5A_2770</name>
</gene>
<dbReference type="KEGG" id="pmuc:ING2E5A_2770"/>
<protein>
    <recommendedName>
        <fullName evidence="1">Peptidase M28 domain-containing protein</fullName>
    </recommendedName>
</protein>
<dbReference type="Gene3D" id="3.50.30.30">
    <property type="match status" value="1"/>
</dbReference>
<reference evidence="2 3" key="1">
    <citation type="submission" date="2016-08" db="EMBL/GenBank/DDBJ databases">
        <authorList>
            <person name="Seilhamer J.J."/>
        </authorList>
    </citation>
    <scope>NUCLEOTIDE SEQUENCE [LARGE SCALE GENOMIC DNA]</scope>
    <source>
        <strain evidence="2">ING2-E5A</strain>
    </source>
</reference>
<dbReference type="STRING" id="1642646.ING2E5A_2770"/>
<keyword evidence="3" id="KW-1185">Reference proteome</keyword>
<dbReference type="PANTHER" id="PTHR12147">
    <property type="entry name" value="METALLOPEPTIDASE M28 FAMILY MEMBER"/>
    <property type="match status" value="1"/>
</dbReference>
<accession>A0A1G4GAP5</accession>